<proteinExistence type="predicted"/>
<keyword evidence="2" id="KW-1185">Reference proteome</keyword>
<dbReference type="EMBL" id="CAJVPS010001872">
    <property type="protein sequence ID" value="CAG8552892.1"/>
    <property type="molecule type" value="Genomic_DNA"/>
</dbReference>
<dbReference type="Proteomes" id="UP000789508">
    <property type="component" value="Unassembled WGS sequence"/>
</dbReference>
<name>A0A9N9B4J9_9GLOM</name>
<evidence type="ECO:0000313" key="1">
    <source>
        <dbReference type="EMBL" id="CAG8552892.1"/>
    </source>
</evidence>
<comment type="caution">
    <text evidence="1">The sequence shown here is derived from an EMBL/GenBank/DDBJ whole genome shotgun (WGS) entry which is preliminary data.</text>
</comment>
<sequence>MSLSSVPTFRGFQREKLPGFFERLEKSFIADEKLKILENQIASEAKRWYTKINWNQWHNGRPLSNSNDTTCNNNTIATYEDRKKWMLKNFPFHSIKDQCEYKKFIKQGPLESPKNFFSRIEKFIIVEQEANYKGIDTEDSIIEEKIEEIFIDGLLPPLQIYVSQLTTAALTFGEHVNRVFHRFAKGFEPRTNRRRIINWKGIEVSQHGDNENDKGERFSKFPALGAVLCIKQGADESPWDYYIRLGDACEHDGLDVDKYRVLLYFRGLQQEIQDHPKVWNAKNIEEQIHAAQIYWTSEYWGNRHYDAHLKFAEKGNEYRQVDDNQYDFSKERISILPVSFGEVDPFYFDFMQPNVDVDAPMFVFRGDSSRLF</sequence>
<reference evidence="1" key="1">
    <citation type="submission" date="2021-06" db="EMBL/GenBank/DDBJ databases">
        <authorList>
            <person name="Kallberg Y."/>
            <person name="Tangrot J."/>
            <person name="Rosling A."/>
        </authorList>
    </citation>
    <scope>NUCLEOTIDE SEQUENCE</scope>
    <source>
        <strain evidence="1">FL130A</strain>
    </source>
</reference>
<evidence type="ECO:0000313" key="2">
    <source>
        <dbReference type="Proteomes" id="UP000789508"/>
    </source>
</evidence>
<protein>
    <submittedName>
        <fullName evidence="1">9143_t:CDS:1</fullName>
    </submittedName>
</protein>
<accession>A0A9N9B4J9</accession>
<gene>
    <name evidence="1" type="ORF">ALEPTO_LOCUS5964</name>
</gene>
<organism evidence="1 2">
    <name type="scientific">Ambispora leptoticha</name>
    <dbReference type="NCBI Taxonomy" id="144679"/>
    <lineage>
        <taxon>Eukaryota</taxon>
        <taxon>Fungi</taxon>
        <taxon>Fungi incertae sedis</taxon>
        <taxon>Mucoromycota</taxon>
        <taxon>Glomeromycotina</taxon>
        <taxon>Glomeromycetes</taxon>
        <taxon>Archaeosporales</taxon>
        <taxon>Ambisporaceae</taxon>
        <taxon>Ambispora</taxon>
    </lineage>
</organism>
<dbReference type="OrthoDB" id="2391122at2759"/>
<dbReference type="AlphaFoldDB" id="A0A9N9B4J9"/>